<protein>
    <submittedName>
        <fullName evidence="5">Transcriptional regulator, LysR family</fullName>
    </submittedName>
</protein>
<dbReference type="Gene3D" id="1.10.10.10">
    <property type="entry name" value="Winged helix-like DNA-binding domain superfamily/Winged helix DNA-binding domain"/>
    <property type="match status" value="1"/>
</dbReference>
<dbReference type="CDD" id="cd08440">
    <property type="entry name" value="PBP2_LTTR_like_4"/>
    <property type="match status" value="1"/>
</dbReference>
<dbReference type="EMBL" id="LR130779">
    <property type="protein sequence ID" value="VDN65395.1"/>
    <property type="molecule type" value="Genomic_DNA"/>
</dbReference>
<dbReference type="PANTHER" id="PTHR30419">
    <property type="entry name" value="HTH-TYPE TRANSCRIPTIONAL REGULATOR YBHD"/>
    <property type="match status" value="1"/>
</dbReference>
<gene>
    <name evidence="5" type="ORF">POT9AD_4420</name>
</gene>
<proteinExistence type="inferred from homology"/>
<dbReference type="Gene3D" id="3.40.190.290">
    <property type="match status" value="1"/>
</dbReference>
<dbReference type="PANTHER" id="PTHR30419:SF30">
    <property type="entry name" value="LYSR FAMILY TRANSCRIPTIONAL REGULATOR"/>
    <property type="match status" value="1"/>
</dbReference>
<dbReference type="FunFam" id="1.10.10.10:FF:000001">
    <property type="entry name" value="LysR family transcriptional regulator"/>
    <property type="match status" value="1"/>
</dbReference>
<dbReference type="SUPFAM" id="SSF46785">
    <property type="entry name" value="Winged helix' DNA-binding domain"/>
    <property type="match status" value="1"/>
</dbReference>
<dbReference type="PROSITE" id="PS50931">
    <property type="entry name" value="HTH_LYSR"/>
    <property type="match status" value="1"/>
</dbReference>
<organism evidence="5">
    <name type="scientific">Ectopseudomonas oleovorans</name>
    <name type="common">Pseudomonas oleovorans</name>
    <dbReference type="NCBI Taxonomy" id="301"/>
    <lineage>
        <taxon>Bacteria</taxon>
        <taxon>Pseudomonadati</taxon>
        <taxon>Pseudomonadota</taxon>
        <taxon>Gammaproteobacteria</taxon>
        <taxon>Pseudomonadales</taxon>
        <taxon>Pseudomonadaceae</taxon>
        <taxon>Ectopseudomonas</taxon>
    </lineage>
</organism>
<evidence type="ECO:0000256" key="2">
    <source>
        <dbReference type="ARBA" id="ARBA00023015"/>
    </source>
</evidence>
<dbReference type="InterPro" id="IPR036390">
    <property type="entry name" value="WH_DNA-bd_sf"/>
</dbReference>
<dbReference type="AlphaFoldDB" id="A0A653BA59"/>
<dbReference type="PRINTS" id="PR00039">
    <property type="entry name" value="HTHLYSR"/>
</dbReference>
<dbReference type="GO" id="GO:0003677">
    <property type="term" value="F:DNA binding"/>
    <property type="evidence" value="ECO:0007669"/>
    <property type="project" value="UniProtKB-KW"/>
</dbReference>
<dbReference type="Pfam" id="PF00126">
    <property type="entry name" value="HTH_1"/>
    <property type="match status" value="1"/>
</dbReference>
<dbReference type="InterPro" id="IPR050950">
    <property type="entry name" value="HTH-type_LysR_regulators"/>
</dbReference>
<reference evidence="5" key="1">
    <citation type="submission" date="2018-11" db="EMBL/GenBank/DDBJ databases">
        <authorList>
            <consortium name="Genoscope - CEA"/>
            <person name="William W."/>
        </authorList>
    </citation>
    <scope>NUCLEOTIDE SEQUENCE [LARGE SCALE GENOMIC DNA]</scope>
    <source>
        <strain evidence="5">T9AD</strain>
    </source>
</reference>
<accession>A0A653BA59</accession>
<dbReference type="InterPro" id="IPR036388">
    <property type="entry name" value="WH-like_DNA-bd_sf"/>
</dbReference>
<sequence>MNVTLRQLRAFVTLAKLGSFTEAATALHITQPTLSGLIKELEQALGVQIVNRTTRKVELSSVGKEFLPLTARILQDLDEALRAITDIKELKSGTVRVAAPQLMACTLLTDVVSSFSQLYPGVDVRLSDSLVEDVLPRVQGGEVDFGIGPERTENRDIAAHLLFDMPFVAVLPQQHPLTRHEHLTWAEFLGHPLISLEGEYTQILRRELHAASDQLNYAPTKEVSFMTTALSMASAGLGVTVCLPYARSLLSLYQLQTRTLSEPTVRRKFHLLVRKDRVISPAAQAFFDYLLAYVAQQKWGSMAQ</sequence>
<name>A0A653BA59_ECTOL</name>
<evidence type="ECO:0000256" key="4">
    <source>
        <dbReference type="ARBA" id="ARBA00023163"/>
    </source>
</evidence>
<dbReference type="InterPro" id="IPR005119">
    <property type="entry name" value="LysR_subst-bd"/>
</dbReference>
<evidence type="ECO:0000313" key="5">
    <source>
        <dbReference type="EMBL" id="VDN65395.1"/>
    </source>
</evidence>
<dbReference type="InterPro" id="IPR000847">
    <property type="entry name" value="LysR_HTH_N"/>
</dbReference>
<evidence type="ECO:0000256" key="3">
    <source>
        <dbReference type="ARBA" id="ARBA00023125"/>
    </source>
</evidence>
<dbReference type="GO" id="GO:0003700">
    <property type="term" value="F:DNA-binding transcription factor activity"/>
    <property type="evidence" value="ECO:0007669"/>
    <property type="project" value="InterPro"/>
</dbReference>
<keyword evidence="2" id="KW-0805">Transcription regulation</keyword>
<dbReference type="OrthoDB" id="8437302at2"/>
<dbReference type="GO" id="GO:0005829">
    <property type="term" value="C:cytosol"/>
    <property type="evidence" value="ECO:0007669"/>
    <property type="project" value="TreeGrafter"/>
</dbReference>
<dbReference type="Pfam" id="PF03466">
    <property type="entry name" value="LysR_substrate"/>
    <property type="match status" value="1"/>
</dbReference>
<comment type="similarity">
    <text evidence="1">Belongs to the LysR transcriptional regulatory family.</text>
</comment>
<evidence type="ECO:0000256" key="1">
    <source>
        <dbReference type="ARBA" id="ARBA00009437"/>
    </source>
</evidence>
<keyword evidence="3" id="KW-0238">DNA-binding</keyword>
<dbReference type="SUPFAM" id="SSF53850">
    <property type="entry name" value="Periplasmic binding protein-like II"/>
    <property type="match status" value="1"/>
</dbReference>
<keyword evidence="4" id="KW-0804">Transcription</keyword>